<evidence type="ECO:0000256" key="3">
    <source>
        <dbReference type="ARBA" id="ARBA00022782"/>
    </source>
</evidence>
<evidence type="ECO:0000256" key="1">
    <source>
        <dbReference type="ARBA" id="ARBA00004123"/>
    </source>
</evidence>
<dbReference type="Proteomes" id="UP000694863">
    <property type="component" value="Unplaced"/>
</dbReference>
<keyword evidence="8" id="KW-1185">Reference proteome</keyword>
<gene>
    <name evidence="9" type="primary">LOC105979329</name>
</gene>
<keyword evidence="2" id="KW-0678">Repressor</keyword>
<evidence type="ECO:0000256" key="5">
    <source>
        <dbReference type="ARBA" id="ARBA00023163"/>
    </source>
</evidence>
<keyword evidence="5" id="KW-0804">Transcription</keyword>
<dbReference type="PANTHER" id="PTHR15556:SF3">
    <property type="entry name" value="EP300-INTERACTING INHIBITOR OF DIFFERENTIATION 2"/>
    <property type="match status" value="1"/>
</dbReference>
<dbReference type="RefSeq" id="XP_012862021.1">
    <property type="nucleotide sequence ID" value="XM_013006567.2"/>
</dbReference>
<proteinExistence type="predicted"/>
<feature type="region of interest" description="Disordered" evidence="7">
    <location>
        <begin position="73"/>
        <end position="97"/>
    </location>
</feature>
<organism evidence="8 9">
    <name type="scientific">Echinops telfairi</name>
    <name type="common">Lesser hedgehog tenrec</name>
    <dbReference type="NCBI Taxonomy" id="9371"/>
    <lineage>
        <taxon>Eukaryota</taxon>
        <taxon>Metazoa</taxon>
        <taxon>Chordata</taxon>
        <taxon>Craniata</taxon>
        <taxon>Vertebrata</taxon>
        <taxon>Euteleostomi</taxon>
        <taxon>Mammalia</taxon>
        <taxon>Eutheria</taxon>
        <taxon>Afrotheria</taxon>
        <taxon>Tenrecidae</taxon>
        <taxon>Tenrecinae</taxon>
        <taxon>Echinops</taxon>
    </lineage>
</organism>
<accession>A0ABM0ZSA6</accession>
<keyword evidence="4" id="KW-0805">Transcription regulation</keyword>
<sequence length="195" mass="21302">MSQLPPDGCAPLADAAGGDSDAPQAEVGGGRREPAREGPLAEARGRPVEMAGEGPVEMAGEGRMAAVAGLMQEPAEEEGPESRPRARPRNGPGTLPHFHLRHPLRLLGVNYQQYLRRFLENYRAGPGRLQELEGRRRRRFAEALRARQAAFAAGDLRNARRMDFDPLTFTIALTASEVINPLIEELGCDKFINRG</sequence>
<reference evidence="9" key="1">
    <citation type="submission" date="2025-08" db="UniProtKB">
        <authorList>
            <consortium name="RefSeq"/>
        </authorList>
    </citation>
    <scope>IDENTIFICATION</scope>
</reference>
<keyword evidence="6" id="KW-0539">Nucleus</keyword>
<protein>
    <submittedName>
        <fullName evidence="9">EP300-interacting inhibitor of differentiation 2</fullName>
    </submittedName>
</protein>
<evidence type="ECO:0000256" key="7">
    <source>
        <dbReference type="SAM" id="MobiDB-lite"/>
    </source>
</evidence>
<keyword evidence="3" id="KW-0221">Differentiation</keyword>
<evidence type="ECO:0000256" key="6">
    <source>
        <dbReference type="ARBA" id="ARBA00023242"/>
    </source>
</evidence>
<dbReference type="InterPro" id="IPR033258">
    <property type="entry name" value="EID"/>
</dbReference>
<evidence type="ECO:0000256" key="4">
    <source>
        <dbReference type="ARBA" id="ARBA00023015"/>
    </source>
</evidence>
<evidence type="ECO:0000313" key="8">
    <source>
        <dbReference type="Proteomes" id="UP000694863"/>
    </source>
</evidence>
<dbReference type="GeneID" id="105979329"/>
<dbReference type="PANTHER" id="PTHR15556">
    <property type="entry name" value="EP300-INTERACTING INHIBITOR OF DIFFERENTIATION 2-RELATED"/>
    <property type="match status" value="1"/>
</dbReference>
<evidence type="ECO:0000256" key="2">
    <source>
        <dbReference type="ARBA" id="ARBA00022491"/>
    </source>
</evidence>
<name>A0ABM0ZSA6_ECHTE</name>
<evidence type="ECO:0000313" key="9">
    <source>
        <dbReference type="RefSeq" id="XP_012862021.1"/>
    </source>
</evidence>
<feature type="region of interest" description="Disordered" evidence="7">
    <location>
        <begin position="1"/>
        <end position="57"/>
    </location>
</feature>
<comment type="subcellular location">
    <subcellularLocation>
        <location evidence="1">Nucleus</location>
    </subcellularLocation>
</comment>